<feature type="non-terminal residue" evidence="1">
    <location>
        <position position="1"/>
    </location>
</feature>
<name>N6TXJ0_DENPD</name>
<protein>
    <submittedName>
        <fullName evidence="1">Uncharacterized protein</fullName>
    </submittedName>
</protein>
<gene>
    <name evidence="1" type="ORF">YQE_12417</name>
</gene>
<dbReference type="HOGENOM" id="CLU_2944070_0_0_1"/>
<accession>N6TXJ0</accession>
<organism evidence="1">
    <name type="scientific">Dendroctonus ponderosae</name>
    <name type="common">Mountain pine beetle</name>
    <dbReference type="NCBI Taxonomy" id="77166"/>
    <lineage>
        <taxon>Eukaryota</taxon>
        <taxon>Metazoa</taxon>
        <taxon>Ecdysozoa</taxon>
        <taxon>Arthropoda</taxon>
        <taxon>Hexapoda</taxon>
        <taxon>Insecta</taxon>
        <taxon>Pterygota</taxon>
        <taxon>Neoptera</taxon>
        <taxon>Endopterygota</taxon>
        <taxon>Coleoptera</taxon>
        <taxon>Polyphaga</taxon>
        <taxon>Cucujiformia</taxon>
        <taxon>Curculionidae</taxon>
        <taxon>Scolytinae</taxon>
        <taxon>Dendroctonus</taxon>
    </lineage>
</organism>
<dbReference type="AlphaFoldDB" id="N6TXJ0"/>
<proteinExistence type="predicted"/>
<sequence length="60" mass="6826">MKAESRSCLMEAEDWLLLRDPEEMQQSALLPNIGLRMKISIIDGTEASTKDFSESHFVLI</sequence>
<evidence type="ECO:0000313" key="1">
    <source>
        <dbReference type="EMBL" id="ENN71017.1"/>
    </source>
</evidence>
<reference evidence="1" key="1">
    <citation type="journal article" date="2013" name="Genome Biol.">
        <title>Draft genome of the mountain pine beetle, Dendroctonus ponderosae Hopkins, a major forest pest.</title>
        <authorList>
            <person name="Keeling C.I."/>
            <person name="Yuen M.M."/>
            <person name="Liao N.Y."/>
            <person name="Docking T.R."/>
            <person name="Chan S.K."/>
            <person name="Taylor G.A."/>
            <person name="Palmquist D.L."/>
            <person name="Jackman S.D."/>
            <person name="Nguyen A."/>
            <person name="Li M."/>
            <person name="Henderson H."/>
            <person name="Janes J.K."/>
            <person name="Zhao Y."/>
            <person name="Pandoh P."/>
            <person name="Moore R."/>
            <person name="Sperling F.A."/>
            <person name="Huber D.P."/>
            <person name="Birol I."/>
            <person name="Jones S.J."/>
            <person name="Bohlmann J."/>
        </authorList>
    </citation>
    <scope>NUCLEOTIDE SEQUENCE</scope>
</reference>
<dbReference type="EMBL" id="KB741280">
    <property type="protein sequence ID" value="ENN71017.1"/>
    <property type="molecule type" value="Genomic_DNA"/>
</dbReference>